<evidence type="ECO:0000313" key="9">
    <source>
        <dbReference type="Proteomes" id="UP001501094"/>
    </source>
</evidence>
<dbReference type="InterPro" id="IPR018076">
    <property type="entry name" value="T2SS_GspF_dom"/>
</dbReference>
<evidence type="ECO:0000313" key="8">
    <source>
        <dbReference type="EMBL" id="GAA1874161.1"/>
    </source>
</evidence>
<evidence type="ECO:0000259" key="7">
    <source>
        <dbReference type="Pfam" id="PF00482"/>
    </source>
</evidence>
<evidence type="ECO:0000256" key="4">
    <source>
        <dbReference type="ARBA" id="ARBA00022989"/>
    </source>
</evidence>
<keyword evidence="4 6" id="KW-1133">Transmembrane helix</keyword>
<evidence type="ECO:0000256" key="5">
    <source>
        <dbReference type="ARBA" id="ARBA00023136"/>
    </source>
</evidence>
<protein>
    <recommendedName>
        <fullName evidence="7">Type II secretion system protein GspF domain-containing protein</fullName>
    </recommendedName>
</protein>
<keyword evidence="2" id="KW-1003">Cell membrane</keyword>
<organism evidence="8 9">
    <name type="scientific">Myceligenerans crystallogenes</name>
    <dbReference type="NCBI Taxonomy" id="316335"/>
    <lineage>
        <taxon>Bacteria</taxon>
        <taxon>Bacillati</taxon>
        <taxon>Actinomycetota</taxon>
        <taxon>Actinomycetes</taxon>
        <taxon>Micrococcales</taxon>
        <taxon>Promicromonosporaceae</taxon>
        <taxon>Myceligenerans</taxon>
    </lineage>
</organism>
<dbReference type="Proteomes" id="UP001501094">
    <property type="component" value="Unassembled WGS sequence"/>
</dbReference>
<reference evidence="8 9" key="1">
    <citation type="journal article" date="2019" name="Int. J. Syst. Evol. Microbiol.">
        <title>The Global Catalogue of Microorganisms (GCM) 10K type strain sequencing project: providing services to taxonomists for standard genome sequencing and annotation.</title>
        <authorList>
            <consortium name="The Broad Institute Genomics Platform"/>
            <consortium name="The Broad Institute Genome Sequencing Center for Infectious Disease"/>
            <person name="Wu L."/>
            <person name="Ma J."/>
        </authorList>
    </citation>
    <scope>NUCLEOTIDE SEQUENCE [LARGE SCALE GENOMIC DNA]</scope>
    <source>
        <strain evidence="8 9">JCM 14326</strain>
    </source>
</reference>
<feature type="transmembrane region" description="Helical" evidence="6">
    <location>
        <begin position="6"/>
        <end position="25"/>
    </location>
</feature>
<name>A0ABN2NNF3_9MICO</name>
<comment type="caution">
    <text evidence="8">The sequence shown here is derived from an EMBL/GenBank/DDBJ whole genome shotgun (WGS) entry which is preliminary data.</text>
</comment>
<dbReference type="RefSeq" id="WP_344105905.1">
    <property type="nucleotide sequence ID" value="NZ_BAAANL010000009.1"/>
</dbReference>
<gene>
    <name evidence="8" type="ORF">GCM10009751_37120</name>
</gene>
<dbReference type="PANTHER" id="PTHR35007">
    <property type="entry name" value="INTEGRAL MEMBRANE PROTEIN-RELATED"/>
    <property type="match status" value="1"/>
</dbReference>
<keyword evidence="3 6" id="KW-0812">Transmembrane</keyword>
<dbReference type="Pfam" id="PF00482">
    <property type="entry name" value="T2SSF"/>
    <property type="match status" value="1"/>
</dbReference>
<feature type="transmembrane region" description="Helical" evidence="6">
    <location>
        <begin position="247"/>
        <end position="266"/>
    </location>
</feature>
<evidence type="ECO:0000256" key="2">
    <source>
        <dbReference type="ARBA" id="ARBA00022475"/>
    </source>
</evidence>
<evidence type="ECO:0000256" key="6">
    <source>
        <dbReference type="SAM" id="Phobius"/>
    </source>
</evidence>
<feature type="transmembrane region" description="Helical" evidence="6">
    <location>
        <begin position="46"/>
        <end position="66"/>
    </location>
</feature>
<evidence type="ECO:0000256" key="1">
    <source>
        <dbReference type="ARBA" id="ARBA00004651"/>
    </source>
</evidence>
<feature type="domain" description="Type II secretion system protein GspF" evidence="7">
    <location>
        <begin position="106"/>
        <end position="230"/>
    </location>
</feature>
<keyword evidence="5 6" id="KW-0472">Membrane</keyword>
<keyword evidence="9" id="KW-1185">Reference proteome</keyword>
<comment type="subcellular location">
    <subcellularLocation>
        <location evidence="1">Cell membrane</location>
        <topology evidence="1">Multi-pass membrane protein</topology>
    </subcellularLocation>
</comment>
<accession>A0ABN2NNF3</accession>
<evidence type="ECO:0000256" key="3">
    <source>
        <dbReference type="ARBA" id="ARBA00022692"/>
    </source>
</evidence>
<proteinExistence type="predicted"/>
<feature type="transmembrane region" description="Helical" evidence="6">
    <location>
        <begin position="72"/>
        <end position="89"/>
    </location>
</feature>
<dbReference type="EMBL" id="BAAANL010000009">
    <property type="protein sequence ID" value="GAA1874161.1"/>
    <property type="molecule type" value="Genomic_DNA"/>
</dbReference>
<feature type="transmembrane region" description="Helical" evidence="6">
    <location>
        <begin position="220"/>
        <end position="241"/>
    </location>
</feature>
<dbReference type="PANTHER" id="PTHR35007:SF3">
    <property type="entry name" value="POSSIBLE CONSERVED ALANINE RICH MEMBRANE PROTEIN"/>
    <property type="match status" value="1"/>
</dbReference>
<sequence length="309" mass="33024">MWGFLFSGAAAGLGLFLILSWWLRWELFTSQNTPWLRRGVARIRRVSRRTWSLAAIGVVAGLVVWAVWRWPIAVVAVPVAVVGLPALLSNRGEADRIARLEALEEWTRNLASVLTLGSGLEQALVTSLRSTPPAISGAVGRLVARIGSRWDTVSAVRAFADDLDDQVGDRVSMYLVQAASSRGTGLSTVLHALAQTVADEVRARRQIEADRAGPRATARWVTIISAGVLGTLAVLGGDYLAPYRSPGGQILLVLLVGGYLAGLVWLKRIAAGTPPTRSLGERVRRDAAQAGAALLIDDDAVAATRRSAP</sequence>